<evidence type="ECO:0000313" key="2">
    <source>
        <dbReference type="EMBL" id="QJD28903.1"/>
    </source>
</evidence>
<dbReference type="EMBL" id="CP046565">
    <property type="protein sequence ID" value="QJD28903.1"/>
    <property type="molecule type" value="Genomic_DNA"/>
</dbReference>
<proteinExistence type="predicted"/>
<dbReference type="AlphaFoldDB" id="A0A858Q527"/>
<feature type="transmembrane region" description="Helical" evidence="1">
    <location>
        <begin position="12"/>
        <end position="31"/>
    </location>
</feature>
<dbReference type="RefSeq" id="WP_169601894.1">
    <property type="nucleotide sequence ID" value="NZ_CP046565.1"/>
</dbReference>
<keyword evidence="3" id="KW-1185">Reference proteome</keyword>
<keyword evidence="1" id="KW-0472">Membrane</keyword>
<dbReference type="Proteomes" id="UP000503004">
    <property type="component" value="Chromosome"/>
</dbReference>
<name>A0A858Q527_9GAMM</name>
<gene>
    <name evidence="2" type="ORF">GNH96_02250</name>
</gene>
<keyword evidence="1" id="KW-1133">Transmembrane helix</keyword>
<dbReference type="KEGG" id="metu:GNH96_02250"/>
<accession>A0A858Q527</accession>
<evidence type="ECO:0000313" key="3">
    <source>
        <dbReference type="Proteomes" id="UP000503004"/>
    </source>
</evidence>
<organism evidence="2 3">
    <name type="scientific">Methylococcus geothermalis</name>
    <dbReference type="NCBI Taxonomy" id="2681310"/>
    <lineage>
        <taxon>Bacteria</taxon>
        <taxon>Pseudomonadati</taxon>
        <taxon>Pseudomonadota</taxon>
        <taxon>Gammaproteobacteria</taxon>
        <taxon>Methylococcales</taxon>
        <taxon>Methylococcaceae</taxon>
        <taxon>Methylococcus</taxon>
    </lineage>
</organism>
<feature type="transmembrane region" description="Helical" evidence="1">
    <location>
        <begin position="37"/>
        <end position="56"/>
    </location>
</feature>
<sequence>MTTQDIFHRLRVGLSLVVGFVSGKLLAGHFQHHPSEFFIGGFLLGVIFTQGLYWVIETLSGDRTSD</sequence>
<keyword evidence="1" id="KW-0812">Transmembrane</keyword>
<evidence type="ECO:0000256" key="1">
    <source>
        <dbReference type="SAM" id="Phobius"/>
    </source>
</evidence>
<reference evidence="3" key="1">
    <citation type="submission" date="2019-12" db="EMBL/GenBank/DDBJ databases">
        <authorList>
            <person name="Awala S.I."/>
            <person name="Rhee S.K."/>
        </authorList>
    </citation>
    <scope>NUCLEOTIDE SEQUENCE [LARGE SCALE GENOMIC DNA]</scope>
    <source>
        <strain evidence="3">IM1</strain>
    </source>
</reference>
<protein>
    <submittedName>
        <fullName evidence="2">Uncharacterized protein</fullName>
    </submittedName>
</protein>